<evidence type="ECO:0000256" key="5">
    <source>
        <dbReference type="ARBA" id="ARBA00022679"/>
    </source>
</evidence>
<accession>A0ABT9I483</accession>
<comment type="caution">
    <text evidence="15">The sequence shown here is derived from an EMBL/GenBank/DDBJ whole genome shotgun (WGS) entry which is preliminary data.</text>
</comment>
<dbReference type="GO" id="GO:0005524">
    <property type="term" value="F:ATP binding"/>
    <property type="evidence" value="ECO:0007669"/>
    <property type="project" value="UniProtKB-KW"/>
</dbReference>
<feature type="region of interest" description="Disordered" evidence="11">
    <location>
        <begin position="78"/>
        <end position="105"/>
    </location>
</feature>
<dbReference type="InterPro" id="IPR003594">
    <property type="entry name" value="HATPase_dom"/>
</dbReference>
<dbReference type="PROSITE" id="PS50885">
    <property type="entry name" value="HAMP"/>
    <property type="match status" value="1"/>
</dbReference>
<dbReference type="SMART" id="SM00387">
    <property type="entry name" value="HATPase_c"/>
    <property type="match status" value="1"/>
</dbReference>
<dbReference type="SMART" id="SM00388">
    <property type="entry name" value="HisKA"/>
    <property type="match status" value="1"/>
</dbReference>
<evidence type="ECO:0000256" key="4">
    <source>
        <dbReference type="ARBA" id="ARBA00022553"/>
    </source>
</evidence>
<dbReference type="InterPro" id="IPR003661">
    <property type="entry name" value="HisK_dim/P_dom"/>
</dbReference>
<dbReference type="EC" id="2.7.13.3" evidence="3"/>
<dbReference type="EMBL" id="JAPJDZ010000112">
    <property type="protein sequence ID" value="MDP5138203.1"/>
    <property type="molecule type" value="Genomic_DNA"/>
</dbReference>
<evidence type="ECO:0000256" key="10">
    <source>
        <dbReference type="ARBA" id="ARBA00023136"/>
    </source>
</evidence>
<reference evidence="15 16" key="1">
    <citation type="submission" date="2022-11" db="EMBL/GenBank/DDBJ databases">
        <title>Viruses from the air-sea interface of a natural surface slick.</title>
        <authorList>
            <person name="Rahlff J."/>
            <person name="Holmfeldt K."/>
        </authorList>
    </citation>
    <scope>NUCLEOTIDE SEQUENCE [LARGE SCALE GENOMIC DNA]</scope>
    <source>
        <strain evidence="15 16">SMS4</strain>
    </source>
</reference>
<evidence type="ECO:0000259" key="14">
    <source>
        <dbReference type="PROSITE" id="PS50885"/>
    </source>
</evidence>
<keyword evidence="15" id="KW-0547">Nucleotide-binding</keyword>
<evidence type="ECO:0000313" key="15">
    <source>
        <dbReference type="EMBL" id="MDP5138203.1"/>
    </source>
</evidence>
<dbReference type="Gene3D" id="6.10.340.10">
    <property type="match status" value="1"/>
</dbReference>
<dbReference type="InterPro" id="IPR036097">
    <property type="entry name" value="HisK_dim/P_sf"/>
</dbReference>
<dbReference type="InterPro" id="IPR036890">
    <property type="entry name" value="HATPase_C_sf"/>
</dbReference>
<evidence type="ECO:0000256" key="8">
    <source>
        <dbReference type="ARBA" id="ARBA00022989"/>
    </source>
</evidence>
<keyword evidence="8 12" id="KW-1133">Transmembrane helix</keyword>
<evidence type="ECO:0000256" key="6">
    <source>
        <dbReference type="ARBA" id="ARBA00022692"/>
    </source>
</evidence>
<evidence type="ECO:0000256" key="3">
    <source>
        <dbReference type="ARBA" id="ARBA00012438"/>
    </source>
</evidence>
<dbReference type="Proteomes" id="UP001231109">
    <property type="component" value="Unassembled WGS sequence"/>
</dbReference>
<dbReference type="RefSeq" id="WP_305977361.1">
    <property type="nucleotide sequence ID" value="NZ_JAPJDY010000001.1"/>
</dbReference>
<name>A0ABT9I483_9GAMM</name>
<organism evidence="15 16">
    <name type="scientific">Rheinheimera baltica</name>
    <dbReference type="NCBI Taxonomy" id="67576"/>
    <lineage>
        <taxon>Bacteria</taxon>
        <taxon>Pseudomonadati</taxon>
        <taxon>Pseudomonadota</taxon>
        <taxon>Gammaproteobacteria</taxon>
        <taxon>Chromatiales</taxon>
        <taxon>Chromatiaceae</taxon>
        <taxon>Rheinheimera</taxon>
    </lineage>
</organism>
<dbReference type="InterPro" id="IPR003660">
    <property type="entry name" value="HAMP_dom"/>
</dbReference>
<keyword evidence="4" id="KW-0597">Phosphoprotein</keyword>
<proteinExistence type="predicted"/>
<dbReference type="PANTHER" id="PTHR45436">
    <property type="entry name" value="SENSOR HISTIDINE KINASE YKOH"/>
    <property type="match status" value="1"/>
</dbReference>
<dbReference type="CDD" id="cd06225">
    <property type="entry name" value="HAMP"/>
    <property type="match status" value="1"/>
</dbReference>
<dbReference type="PRINTS" id="PR00344">
    <property type="entry name" value="BCTRLSENSOR"/>
</dbReference>
<evidence type="ECO:0000256" key="11">
    <source>
        <dbReference type="SAM" id="MobiDB-lite"/>
    </source>
</evidence>
<dbReference type="InterPro" id="IPR004358">
    <property type="entry name" value="Sig_transdc_His_kin-like_C"/>
</dbReference>
<evidence type="ECO:0000313" key="16">
    <source>
        <dbReference type="Proteomes" id="UP001231109"/>
    </source>
</evidence>
<dbReference type="SUPFAM" id="SSF47384">
    <property type="entry name" value="Homodimeric domain of signal transducing histidine kinase"/>
    <property type="match status" value="1"/>
</dbReference>
<dbReference type="Pfam" id="PF02518">
    <property type="entry name" value="HATPase_c"/>
    <property type="match status" value="1"/>
</dbReference>
<comment type="catalytic activity">
    <reaction evidence="1">
        <text>ATP + protein L-histidine = ADP + protein N-phospho-L-histidine.</text>
        <dbReference type="EC" id="2.7.13.3"/>
    </reaction>
</comment>
<dbReference type="CDD" id="cd00082">
    <property type="entry name" value="HisKA"/>
    <property type="match status" value="1"/>
</dbReference>
<feature type="domain" description="Histidine kinase" evidence="13">
    <location>
        <begin position="254"/>
        <end position="472"/>
    </location>
</feature>
<keyword evidence="15" id="KW-0067">ATP-binding</keyword>
<keyword evidence="7" id="KW-0418">Kinase</keyword>
<sequence length="478" mass="53272">MKITKKLTLTLISITAFILLVNLALARWSFDQGLKDFVAGIEQQRLQRLSIDLIIEYQNSANSWQTFDSTSLHDFITQSQRQSARAPARRPPPHMPPPHRRQPLPENVNNMPPTALYDMQGQLISGDITSAGAEIIRVPVMLNTEQIAELRSELTVKNISPSASQFSRQQLWASLVIGLLCLLAATVVSHLVAIRLLRPVKQVLTGVKQLSNGDYSVKFSHHASDELGELMHNLEGLSLTLDKNRSAKNRWFANISHELRTPLTVLQGEIEVLKAGIRPFNQQQLESFAQEVRLLHRLVDDLYQLSTSDIGALRYHFTAVNLSQCLADTIQSLAPQAQFKQLKLQLKAADNIMIKGDEQRIEQLLLNLLTNSLAYTDAPGSIEVSLCCTRDKSQHRVCLTIEDSAPGVPTTDLEMIFDPLYRLDSSRQKRDSGAGLGLALCKNIADAHQASIRAIPAKLGGLCIEVIFHRLQDNQHAD</sequence>
<keyword evidence="10 12" id="KW-0472">Membrane</keyword>
<dbReference type="SUPFAM" id="SSF55874">
    <property type="entry name" value="ATPase domain of HSP90 chaperone/DNA topoisomerase II/histidine kinase"/>
    <property type="match status" value="1"/>
</dbReference>
<dbReference type="InterPro" id="IPR050428">
    <property type="entry name" value="TCS_sensor_his_kinase"/>
</dbReference>
<gene>
    <name evidence="15" type="ORF">ORJ04_19835</name>
</gene>
<dbReference type="SUPFAM" id="SSF158472">
    <property type="entry name" value="HAMP domain-like"/>
    <property type="match status" value="1"/>
</dbReference>
<evidence type="ECO:0000256" key="7">
    <source>
        <dbReference type="ARBA" id="ARBA00022777"/>
    </source>
</evidence>
<keyword evidence="6 12" id="KW-0812">Transmembrane</keyword>
<feature type="transmembrane region" description="Helical" evidence="12">
    <location>
        <begin position="171"/>
        <end position="194"/>
    </location>
</feature>
<dbReference type="Pfam" id="PF00512">
    <property type="entry name" value="HisKA"/>
    <property type="match status" value="1"/>
</dbReference>
<dbReference type="Pfam" id="PF00672">
    <property type="entry name" value="HAMP"/>
    <property type="match status" value="1"/>
</dbReference>
<protein>
    <recommendedName>
        <fullName evidence="3">histidine kinase</fullName>
        <ecNumber evidence="3">2.7.13.3</ecNumber>
    </recommendedName>
</protein>
<feature type="domain" description="HAMP" evidence="14">
    <location>
        <begin position="194"/>
        <end position="246"/>
    </location>
</feature>
<evidence type="ECO:0000256" key="1">
    <source>
        <dbReference type="ARBA" id="ARBA00000085"/>
    </source>
</evidence>
<keyword evidence="9" id="KW-0902">Two-component regulatory system</keyword>
<dbReference type="PANTHER" id="PTHR45436:SF5">
    <property type="entry name" value="SENSOR HISTIDINE KINASE TRCS"/>
    <property type="match status" value="1"/>
</dbReference>
<evidence type="ECO:0000256" key="9">
    <source>
        <dbReference type="ARBA" id="ARBA00023012"/>
    </source>
</evidence>
<dbReference type="PROSITE" id="PS50109">
    <property type="entry name" value="HIS_KIN"/>
    <property type="match status" value="1"/>
</dbReference>
<dbReference type="Gene3D" id="1.10.287.130">
    <property type="match status" value="1"/>
</dbReference>
<evidence type="ECO:0000256" key="2">
    <source>
        <dbReference type="ARBA" id="ARBA00004370"/>
    </source>
</evidence>
<dbReference type="Gene3D" id="3.30.565.10">
    <property type="entry name" value="Histidine kinase-like ATPase, C-terminal domain"/>
    <property type="match status" value="1"/>
</dbReference>
<dbReference type="InterPro" id="IPR005467">
    <property type="entry name" value="His_kinase_dom"/>
</dbReference>
<keyword evidence="16" id="KW-1185">Reference proteome</keyword>
<evidence type="ECO:0000259" key="13">
    <source>
        <dbReference type="PROSITE" id="PS50109"/>
    </source>
</evidence>
<feature type="compositionally biased region" description="Basic residues" evidence="11">
    <location>
        <begin position="87"/>
        <end position="102"/>
    </location>
</feature>
<comment type="subcellular location">
    <subcellularLocation>
        <location evidence="2">Membrane</location>
    </subcellularLocation>
</comment>
<keyword evidence="5" id="KW-0808">Transferase</keyword>
<evidence type="ECO:0000256" key="12">
    <source>
        <dbReference type="SAM" id="Phobius"/>
    </source>
</evidence>